<name>A0A6J6UYX7_9ZZZZ</name>
<gene>
    <name evidence="1" type="ORF">UFOPK2870_00858</name>
</gene>
<reference evidence="1" key="1">
    <citation type="submission" date="2020-05" db="EMBL/GenBank/DDBJ databases">
        <authorList>
            <person name="Chiriac C."/>
            <person name="Salcher M."/>
            <person name="Ghai R."/>
            <person name="Kavagutti S V."/>
        </authorList>
    </citation>
    <scope>NUCLEOTIDE SEQUENCE</scope>
</reference>
<protein>
    <submittedName>
        <fullName evidence="1">Unannotated protein</fullName>
    </submittedName>
</protein>
<dbReference type="EMBL" id="CAEZZL010000064">
    <property type="protein sequence ID" value="CAB4763929.1"/>
    <property type="molecule type" value="Genomic_DNA"/>
</dbReference>
<sequence length="154" mass="16067">MPTIVYSFRSAPHAEPFTGLTFDAVDSGIAISAGEVRDGESAAYSALPPTSKTTIAAAAPSHTDRGRFAVTAISSNAVAMCWSRTESGAGATSRRAAPIWGSSSSSIIGCSLQVLQCRCVSDVANWCLGSPRCRLTGRGPAKVETALCRQERLE</sequence>
<evidence type="ECO:0000313" key="1">
    <source>
        <dbReference type="EMBL" id="CAB4763929.1"/>
    </source>
</evidence>
<accession>A0A6J6UYX7</accession>
<organism evidence="1">
    <name type="scientific">freshwater metagenome</name>
    <dbReference type="NCBI Taxonomy" id="449393"/>
    <lineage>
        <taxon>unclassified sequences</taxon>
        <taxon>metagenomes</taxon>
        <taxon>ecological metagenomes</taxon>
    </lineage>
</organism>
<dbReference type="AlphaFoldDB" id="A0A6J6UYX7"/>
<proteinExistence type="predicted"/>